<feature type="domain" description="Mur ligase C-terminal" evidence="13">
    <location>
        <begin position="335"/>
        <end position="448"/>
    </location>
</feature>
<dbReference type="InterPro" id="IPR051046">
    <property type="entry name" value="MurCDEF_CellWall_CoF430Synth"/>
</dbReference>
<dbReference type="PANTHER" id="PTHR43024:SF1">
    <property type="entry name" value="UDP-N-ACETYLMURAMOYL-TRIPEPTIDE--D-ALANYL-D-ALANINE LIGASE"/>
    <property type="match status" value="1"/>
</dbReference>
<keyword evidence="9 10" id="KW-0961">Cell wall biogenesis/degradation</keyword>
<dbReference type="GO" id="GO:0008766">
    <property type="term" value="F:UDP-N-acetylmuramoylalanyl-D-glutamyl-2,6-diaminopimelate-D-alanyl-D-alanine ligase activity"/>
    <property type="evidence" value="ECO:0007669"/>
    <property type="project" value="RHEA"/>
</dbReference>
<evidence type="ECO:0000256" key="4">
    <source>
        <dbReference type="ARBA" id="ARBA00022741"/>
    </source>
</evidence>
<sequence length="464" mass="52619">MLVENRFSTEEIVKATKGILVNGDMEIPFKGICTDTRIIEPGYLFWALKGKNFDGHNFWKIALDRGAKGLLISHFPKDLKLEELPKTISVILVKDTLFALGELASWYRRKKDFKVIAITGSCGKTTTKEITFEILNKFYKASKNEANFNNLIGVPLSVLNIKEDPDWVVLELGTNMKGEIGRLAEIVKPQISLITCIQPAHLEGLQSLEGVLEEKISLFERTQASGVIIYNYDQELLRDITKRFPQEKISFGEKEGADLRLLSVEWKKPFYEVKISYQRKEYYFRIILPGRHNLFNLLASFGIAIATGLSLEDILKRLPEDLSFLIRGKIFSHRNWLILDDTYNANPGSMKAALLWLNDQASEGSFKIAILGDMKELGEKAAELHREIGEFAGEIVDKAIFIGEMALNYAEGFKASGKPFEVYATVEDFLERALIEDVKAIILIKGSRAMRMERIVKRLIEEGL</sequence>
<name>A0A2N7PLG4_9BACT</name>
<dbReference type="Gene3D" id="3.90.190.20">
    <property type="entry name" value="Mur ligase, C-terminal domain"/>
    <property type="match status" value="1"/>
</dbReference>
<evidence type="ECO:0000259" key="12">
    <source>
        <dbReference type="Pfam" id="PF01225"/>
    </source>
</evidence>
<evidence type="ECO:0000256" key="3">
    <source>
        <dbReference type="ARBA" id="ARBA00022618"/>
    </source>
</evidence>
<dbReference type="Gene3D" id="3.40.1190.10">
    <property type="entry name" value="Mur-like, catalytic domain"/>
    <property type="match status" value="1"/>
</dbReference>
<comment type="similarity">
    <text evidence="10">Belongs to the MurCDEF family. MurF subfamily.</text>
</comment>
<dbReference type="GO" id="GO:0009252">
    <property type="term" value="P:peptidoglycan biosynthetic process"/>
    <property type="evidence" value="ECO:0007669"/>
    <property type="project" value="UniProtKB-UniRule"/>
</dbReference>
<evidence type="ECO:0000256" key="5">
    <source>
        <dbReference type="ARBA" id="ARBA00022840"/>
    </source>
</evidence>
<keyword evidence="2 10" id="KW-0436">Ligase</keyword>
<evidence type="ECO:0000259" key="14">
    <source>
        <dbReference type="Pfam" id="PF08245"/>
    </source>
</evidence>
<evidence type="ECO:0000256" key="2">
    <source>
        <dbReference type="ARBA" id="ARBA00022598"/>
    </source>
</evidence>
<dbReference type="EMBL" id="PNIE01000004">
    <property type="protein sequence ID" value="PMP64572.1"/>
    <property type="molecule type" value="Genomic_DNA"/>
</dbReference>
<evidence type="ECO:0000256" key="6">
    <source>
        <dbReference type="ARBA" id="ARBA00022960"/>
    </source>
</evidence>
<dbReference type="InterPro" id="IPR013221">
    <property type="entry name" value="Mur_ligase_cen"/>
</dbReference>
<dbReference type="InterPro" id="IPR035911">
    <property type="entry name" value="MurE/MurF_N"/>
</dbReference>
<evidence type="ECO:0000256" key="7">
    <source>
        <dbReference type="ARBA" id="ARBA00022984"/>
    </source>
</evidence>
<dbReference type="Pfam" id="PF08245">
    <property type="entry name" value="Mur_ligase_M"/>
    <property type="match status" value="1"/>
</dbReference>
<dbReference type="GO" id="GO:0008360">
    <property type="term" value="P:regulation of cell shape"/>
    <property type="evidence" value="ECO:0007669"/>
    <property type="project" value="UniProtKB-KW"/>
</dbReference>
<feature type="domain" description="Mur ligase N-terminal catalytic" evidence="12">
    <location>
        <begin position="29"/>
        <end position="105"/>
    </location>
</feature>
<dbReference type="InterPro" id="IPR005863">
    <property type="entry name" value="UDP-N-AcMur_synth"/>
</dbReference>
<dbReference type="GO" id="GO:0051301">
    <property type="term" value="P:cell division"/>
    <property type="evidence" value="ECO:0007669"/>
    <property type="project" value="UniProtKB-KW"/>
</dbReference>
<dbReference type="GO" id="GO:0005524">
    <property type="term" value="F:ATP binding"/>
    <property type="evidence" value="ECO:0007669"/>
    <property type="project" value="UniProtKB-UniRule"/>
</dbReference>
<evidence type="ECO:0000256" key="9">
    <source>
        <dbReference type="ARBA" id="ARBA00023316"/>
    </source>
</evidence>
<proteinExistence type="inferred from homology"/>
<dbReference type="HAMAP" id="MF_02019">
    <property type="entry name" value="MurF"/>
    <property type="match status" value="1"/>
</dbReference>
<dbReference type="InterPro" id="IPR036615">
    <property type="entry name" value="Mur_ligase_C_dom_sf"/>
</dbReference>
<dbReference type="GO" id="GO:0071555">
    <property type="term" value="P:cell wall organization"/>
    <property type="evidence" value="ECO:0007669"/>
    <property type="project" value="UniProtKB-KW"/>
</dbReference>
<accession>A0A2N7PLG4</accession>
<dbReference type="InterPro" id="IPR000713">
    <property type="entry name" value="Mur_ligase_N"/>
</dbReference>
<organism evidence="15 16">
    <name type="scientific">Caldimicrobium thiodismutans</name>
    <dbReference type="NCBI Taxonomy" id="1653476"/>
    <lineage>
        <taxon>Bacteria</taxon>
        <taxon>Pseudomonadati</taxon>
        <taxon>Thermodesulfobacteriota</taxon>
        <taxon>Thermodesulfobacteria</taxon>
        <taxon>Thermodesulfobacteriales</taxon>
        <taxon>Thermodesulfobacteriaceae</taxon>
        <taxon>Caldimicrobium</taxon>
    </lineage>
</organism>
<dbReference type="Pfam" id="PF02875">
    <property type="entry name" value="Mur_ligase_C"/>
    <property type="match status" value="1"/>
</dbReference>
<comment type="caution">
    <text evidence="15">The sequence shown here is derived from an EMBL/GenBank/DDBJ whole genome shotgun (WGS) entry which is preliminary data.</text>
</comment>
<comment type="function">
    <text evidence="10 11">Involved in cell wall formation. Catalyzes the final step in the synthesis of UDP-N-acetylmuramoyl-pentapeptide, the precursor of murein.</text>
</comment>
<dbReference type="SUPFAM" id="SSF53244">
    <property type="entry name" value="MurD-like peptide ligases, peptide-binding domain"/>
    <property type="match status" value="1"/>
</dbReference>
<keyword evidence="8 10" id="KW-0131">Cell cycle</keyword>
<dbReference type="Gene3D" id="3.40.1390.10">
    <property type="entry name" value="MurE/MurF, N-terminal domain"/>
    <property type="match status" value="1"/>
</dbReference>
<dbReference type="EC" id="6.3.2.10" evidence="10 11"/>
<keyword evidence="4 10" id="KW-0547">Nucleotide-binding</keyword>
<keyword evidence="6 10" id="KW-0133">Cell shape</keyword>
<protein>
    <recommendedName>
        <fullName evidence="10 11">UDP-N-acetylmuramoyl-tripeptide--D-alanyl-D-alanine ligase</fullName>
        <ecNumber evidence="10 11">6.3.2.10</ecNumber>
    </recommendedName>
    <alternativeName>
        <fullName evidence="10">D-alanyl-D-alanine-adding enzyme</fullName>
    </alternativeName>
</protein>
<dbReference type="Proteomes" id="UP000235731">
    <property type="component" value="Unassembled WGS sequence"/>
</dbReference>
<evidence type="ECO:0000256" key="11">
    <source>
        <dbReference type="RuleBase" id="RU004136"/>
    </source>
</evidence>
<dbReference type="AlphaFoldDB" id="A0A2N7PLG4"/>
<evidence type="ECO:0000256" key="1">
    <source>
        <dbReference type="ARBA" id="ARBA00022490"/>
    </source>
</evidence>
<keyword evidence="1 10" id="KW-0963">Cytoplasm</keyword>
<dbReference type="PANTHER" id="PTHR43024">
    <property type="entry name" value="UDP-N-ACETYLMURAMOYL-TRIPEPTIDE--D-ALANYL-D-ALANINE LIGASE"/>
    <property type="match status" value="1"/>
</dbReference>
<dbReference type="GO" id="GO:0005737">
    <property type="term" value="C:cytoplasm"/>
    <property type="evidence" value="ECO:0007669"/>
    <property type="project" value="UniProtKB-SubCell"/>
</dbReference>
<dbReference type="SUPFAM" id="SSF53623">
    <property type="entry name" value="MurD-like peptide ligases, catalytic domain"/>
    <property type="match status" value="1"/>
</dbReference>
<evidence type="ECO:0000313" key="16">
    <source>
        <dbReference type="Proteomes" id="UP000235731"/>
    </source>
</evidence>
<feature type="binding site" evidence="10">
    <location>
        <begin position="120"/>
        <end position="126"/>
    </location>
    <ligand>
        <name>ATP</name>
        <dbReference type="ChEBI" id="CHEBI:30616"/>
    </ligand>
</feature>
<dbReference type="InterPro" id="IPR004101">
    <property type="entry name" value="Mur_ligase_C"/>
</dbReference>
<keyword evidence="5 10" id="KW-0067">ATP-binding</keyword>
<evidence type="ECO:0000256" key="8">
    <source>
        <dbReference type="ARBA" id="ARBA00023306"/>
    </source>
</evidence>
<reference evidence="15 16" key="1">
    <citation type="submission" date="2018-01" db="EMBL/GenBank/DDBJ databases">
        <title>Metagenomic assembled genomes from two thermal pools in the Uzon Caldera, Kamchatka, Russia.</title>
        <authorList>
            <person name="Wilkins L."/>
            <person name="Ettinger C."/>
        </authorList>
    </citation>
    <scope>NUCLEOTIDE SEQUENCE [LARGE SCALE GENOMIC DNA]</scope>
    <source>
        <strain evidence="15">ZAV-15</strain>
    </source>
</reference>
<comment type="pathway">
    <text evidence="10 11">Cell wall biogenesis; peptidoglycan biosynthesis.</text>
</comment>
<comment type="catalytic activity">
    <reaction evidence="10 11">
        <text>D-alanyl-D-alanine + UDP-N-acetyl-alpha-D-muramoyl-L-alanyl-gamma-D-glutamyl-meso-2,6-diaminopimelate + ATP = UDP-N-acetyl-alpha-D-muramoyl-L-alanyl-gamma-D-glutamyl-meso-2,6-diaminopimeloyl-D-alanyl-D-alanine + ADP + phosphate + H(+)</text>
        <dbReference type="Rhea" id="RHEA:28374"/>
        <dbReference type="ChEBI" id="CHEBI:15378"/>
        <dbReference type="ChEBI" id="CHEBI:30616"/>
        <dbReference type="ChEBI" id="CHEBI:43474"/>
        <dbReference type="ChEBI" id="CHEBI:57822"/>
        <dbReference type="ChEBI" id="CHEBI:61386"/>
        <dbReference type="ChEBI" id="CHEBI:83905"/>
        <dbReference type="ChEBI" id="CHEBI:456216"/>
        <dbReference type="EC" id="6.3.2.10"/>
    </reaction>
</comment>
<keyword evidence="7 10" id="KW-0573">Peptidoglycan synthesis</keyword>
<evidence type="ECO:0000259" key="13">
    <source>
        <dbReference type="Pfam" id="PF02875"/>
    </source>
</evidence>
<dbReference type="NCBIfam" id="TIGR01143">
    <property type="entry name" value="murF"/>
    <property type="match status" value="1"/>
</dbReference>
<evidence type="ECO:0000313" key="15">
    <source>
        <dbReference type="EMBL" id="PMP64572.1"/>
    </source>
</evidence>
<comment type="subcellular location">
    <subcellularLocation>
        <location evidence="10 11">Cytoplasm</location>
    </subcellularLocation>
</comment>
<gene>
    <name evidence="10" type="primary">murF</name>
    <name evidence="15" type="ORF">C0197_00135</name>
</gene>
<feature type="domain" description="Mur ligase central" evidence="14">
    <location>
        <begin position="118"/>
        <end position="303"/>
    </location>
</feature>
<keyword evidence="3 10" id="KW-0132">Cell division</keyword>
<dbReference type="Pfam" id="PF01225">
    <property type="entry name" value="Mur_ligase"/>
    <property type="match status" value="1"/>
</dbReference>
<dbReference type="InterPro" id="IPR036565">
    <property type="entry name" value="Mur-like_cat_sf"/>
</dbReference>
<dbReference type="SUPFAM" id="SSF63418">
    <property type="entry name" value="MurE/MurF N-terminal domain"/>
    <property type="match status" value="1"/>
</dbReference>
<evidence type="ECO:0000256" key="10">
    <source>
        <dbReference type="HAMAP-Rule" id="MF_02019"/>
    </source>
</evidence>
<dbReference type="GO" id="GO:0047480">
    <property type="term" value="F:UDP-N-acetylmuramoyl-tripeptide-D-alanyl-D-alanine ligase activity"/>
    <property type="evidence" value="ECO:0007669"/>
    <property type="project" value="UniProtKB-UniRule"/>
</dbReference>
<dbReference type="UniPathway" id="UPA00219"/>